<evidence type="ECO:0000313" key="1">
    <source>
        <dbReference type="EMBL" id="KAF9648021.1"/>
    </source>
</evidence>
<protein>
    <submittedName>
        <fullName evidence="1">Uncharacterized protein</fullName>
    </submittedName>
</protein>
<comment type="caution">
    <text evidence="1">The sequence shown here is derived from an EMBL/GenBank/DDBJ whole genome shotgun (WGS) entry which is preliminary data.</text>
</comment>
<gene>
    <name evidence="1" type="ORF">BDM02DRAFT_2449534</name>
</gene>
<reference evidence="1" key="2">
    <citation type="journal article" date="2020" name="Nat. Commun.">
        <title>Large-scale genome sequencing of mycorrhizal fungi provides insights into the early evolution of symbiotic traits.</title>
        <authorList>
            <person name="Miyauchi S."/>
            <person name="Kiss E."/>
            <person name="Kuo A."/>
            <person name="Drula E."/>
            <person name="Kohler A."/>
            <person name="Sanchez-Garcia M."/>
            <person name="Morin E."/>
            <person name="Andreopoulos B."/>
            <person name="Barry K.W."/>
            <person name="Bonito G."/>
            <person name="Buee M."/>
            <person name="Carver A."/>
            <person name="Chen C."/>
            <person name="Cichocki N."/>
            <person name="Clum A."/>
            <person name="Culley D."/>
            <person name="Crous P.W."/>
            <person name="Fauchery L."/>
            <person name="Girlanda M."/>
            <person name="Hayes R.D."/>
            <person name="Keri Z."/>
            <person name="LaButti K."/>
            <person name="Lipzen A."/>
            <person name="Lombard V."/>
            <person name="Magnuson J."/>
            <person name="Maillard F."/>
            <person name="Murat C."/>
            <person name="Nolan M."/>
            <person name="Ohm R.A."/>
            <person name="Pangilinan J."/>
            <person name="Pereira M.F."/>
            <person name="Perotto S."/>
            <person name="Peter M."/>
            <person name="Pfister S."/>
            <person name="Riley R."/>
            <person name="Sitrit Y."/>
            <person name="Stielow J.B."/>
            <person name="Szollosi G."/>
            <person name="Zifcakova L."/>
            <person name="Stursova M."/>
            <person name="Spatafora J.W."/>
            <person name="Tedersoo L."/>
            <person name="Vaario L.M."/>
            <person name="Yamada A."/>
            <person name="Yan M."/>
            <person name="Wang P."/>
            <person name="Xu J."/>
            <person name="Bruns T."/>
            <person name="Baldrian P."/>
            <person name="Vilgalys R."/>
            <person name="Dunand C."/>
            <person name="Henrissat B."/>
            <person name="Grigoriev I.V."/>
            <person name="Hibbett D."/>
            <person name="Nagy L.G."/>
            <person name="Martin F.M."/>
        </authorList>
    </citation>
    <scope>NUCLEOTIDE SEQUENCE</scope>
    <source>
        <strain evidence="1">P2</strain>
    </source>
</reference>
<keyword evidence="2" id="KW-1185">Reference proteome</keyword>
<proteinExistence type="predicted"/>
<name>A0ACB6ZEG7_THEGA</name>
<sequence>MSEADSTALALVGERLFMFKVCTTSANCLWMYDYLLTLGDEIKYAWSGKRTWIFVLFIALHEVFAKRPSGCWYFTW</sequence>
<dbReference type="Proteomes" id="UP000886501">
    <property type="component" value="Unassembled WGS sequence"/>
</dbReference>
<organism evidence="1 2">
    <name type="scientific">Thelephora ganbajun</name>
    <name type="common">Ganba fungus</name>
    <dbReference type="NCBI Taxonomy" id="370292"/>
    <lineage>
        <taxon>Eukaryota</taxon>
        <taxon>Fungi</taxon>
        <taxon>Dikarya</taxon>
        <taxon>Basidiomycota</taxon>
        <taxon>Agaricomycotina</taxon>
        <taxon>Agaricomycetes</taxon>
        <taxon>Thelephorales</taxon>
        <taxon>Thelephoraceae</taxon>
        <taxon>Thelephora</taxon>
    </lineage>
</organism>
<dbReference type="EMBL" id="MU118021">
    <property type="protein sequence ID" value="KAF9648021.1"/>
    <property type="molecule type" value="Genomic_DNA"/>
</dbReference>
<evidence type="ECO:0000313" key="2">
    <source>
        <dbReference type="Proteomes" id="UP000886501"/>
    </source>
</evidence>
<accession>A0ACB6ZEG7</accession>
<reference evidence="1" key="1">
    <citation type="submission" date="2019-10" db="EMBL/GenBank/DDBJ databases">
        <authorList>
            <consortium name="DOE Joint Genome Institute"/>
            <person name="Kuo A."/>
            <person name="Miyauchi S."/>
            <person name="Kiss E."/>
            <person name="Drula E."/>
            <person name="Kohler A."/>
            <person name="Sanchez-Garcia M."/>
            <person name="Andreopoulos B."/>
            <person name="Barry K.W."/>
            <person name="Bonito G."/>
            <person name="Buee M."/>
            <person name="Carver A."/>
            <person name="Chen C."/>
            <person name="Cichocki N."/>
            <person name="Clum A."/>
            <person name="Culley D."/>
            <person name="Crous P.W."/>
            <person name="Fauchery L."/>
            <person name="Girlanda M."/>
            <person name="Hayes R."/>
            <person name="Keri Z."/>
            <person name="Labutti K."/>
            <person name="Lipzen A."/>
            <person name="Lombard V."/>
            <person name="Magnuson J."/>
            <person name="Maillard F."/>
            <person name="Morin E."/>
            <person name="Murat C."/>
            <person name="Nolan M."/>
            <person name="Ohm R."/>
            <person name="Pangilinan J."/>
            <person name="Pereira M."/>
            <person name="Perotto S."/>
            <person name="Peter M."/>
            <person name="Riley R."/>
            <person name="Sitrit Y."/>
            <person name="Stielow B."/>
            <person name="Szollosi G."/>
            <person name="Zifcakova L."/>
            <person name="Stursova M."/>
            <person name="Spatafora J.W."/>
            <person name="Tedersoo L."/>
            <person name="Vaario L.-M."/>
            <person name="Yamada A."/>
            <person name="Yan M."/>
            <person name="Wang P."/>
            <person name="Xu J."/>
            <person name="Bruns T."/>
            <person name="Baldrian P."/>
            <person name="Vilgalys R."/>
            <person name="Henrissat B."/>
            <person name="Grigoriev I.V."/>
            <person name="Hibbett D."/>
            <person name="Nagy L.G."/>
            <person name="Martin F.M."/>
        </authorList>
    </citation>
    <scope>NUCLEOTIDE SEQUENCE</scope>
    <source>
        <strain evidence="1">P2</strain>
    </source>
</reference>